<evidence type="ECO:0000313" key="2">
    <source>
        <dbReference type="EMBL" id="KAK9767743.1"/>
    </source>
</evidence>
<name>A0ABR2X1U2_9FUNG</name>
<dbReference type="Proteomes" id="UP001479436">
    <property type="component" value="Unassembled WGS sequence"/>
</dbReference>
<organism evidence="2 3">
    <name type="scientific">Basidiobolus ranarum</name>
    <dbReference type="NCBI Taxonomy" id="34480"/>
    <lineage>
        <taxon>Eukaryota</taxon>
        <taxon>Fungi</taxon>
        <taxon>Fungi incertae sedis</taxon>
        <taxon>Zoopagomycota</taxon>
        <taxon>Entomophthoromycotina</taxon>
        <taxon>Basidiobolomycetes</taxon>
        <taxon>Basidiobolales</taxon>
        <taxon>Basidiobolaceae</taxon>
        <taxon>Basidiobolus</taxon>
    </lineage>
</organism>
<feature type="compositionally biased region" description="Basic and acidic residues" evidence="1">
    <location>
        <begin position="336"/>
        <end position="367"/>
    </location>
</feature>
<feature type="region of interest" description="Disordered" evidence="1">
    <location>
        <begin position="250"/>
        <end position="283"/>
    </location>
</feature>
<feature type="region of interest" description="Disordered" evidence="1">
    <location>
        <begin position="335"/>
        <end position="389"/>
    </location>
</feature>
<reference evidence="2 3" key="1">
    <citation type="submission" date="2023-04" db="EMBL/GenBank/DDBJ databases">
        <title>Genome of Basidiobolus ranarum AG-B5.</title>
        <authorList>
            <person name="Stajich J.E."/>
            <person name="Carter-House D."/>
            <person name="Gryganskyi A."/>
        </authorList>
    </citation>
    <scope>NUCLEOTIDE SEQUENCE [LARGE SCALE GENOMIC DNA]</scope>
    <source>
        <strain evidence="2 3">AG-B5</strain>
    </source>
</reference>
<sequence>MTAFMNNISTNSNGGILKKAFILMMASPLLMSNTVQALPSLESSGVMKAEDMVDGRSELLGAENQVFEHLFKRQTDLENVEGVRLETVNEKRDLYEIELSEAEAELLGNLKKFVPDFKKLAPLLKTYIPLIQAHAPSVLNLSVRDAIVKLGLGKYLNVVGLGGGESSGGQDGAEGYSKRDLYEVELSEAEAELLGKLKKFVPDFKKLAPLLKSYAPLLRMYGPSVLNLTVKDAIVKLGFGKYLNVAGLGGGESSSGQESAEGYSGGELTKRGVSEEYPEKKEETVKNPKANFYSQFKKVIKLARPDKVLTRVILNSRIIDLLKVLNINLGHKSKTHHVDYEPKTTDTKPSYEAKPDNEPKKDDEKKAGSYGDAAPKSPYSATKVASKKA</sequence>
<comment type="caution">
    <text evidence="2">The sequence shown here is derived from an EMBL/GenBank/DDBJ whole genome shotgun (WGS) entry which is preliminary data.</text>
</comment>
<accession>A0ABR2X1U2</accession>
<gene>
    <name evidence="2" type="ORF">K7432_002218</name>
</gene>
<evidence type="ECO:0000256" key="1">
    <source>
        <dbReference type="SAM" id="MobiDB-lite"/>
    </source>
</evidence>
<dbReference type="EMBL" id="JASJQH010000057">
    <property type="protein sequence ID" value="KAK9767743.1"/>
    <property type="molecule type" value="Genomic_DNA"/>
</dbReference>
<proteinExistence type="predicted"/>
<protein>
    <submittedName>
        <fullName evidence="2">Uncharacterized protein</fullName>
    </submittedName>
</protein>
<evidence type="ECO:0000313" key="3">
    <source>
        <dbReference type="Proteomes" id="UP001479436"/>
    </source>
</evidence>
<feature type="compositionally biased region" description="Basic and acidic residues" evidence="1">
    <location>
        <begin position="268"/>
        <end position="283"/>
    </location>
</feature>
<keyword evidence="3" id="KW-1185">Reference proteome</keyword>